<comment type="caution">
    <text evidence="3">The sequence shown here is derived from an EMBL/GenBank/DDBJ whole genome shotgun (WGS) entry which is preliminary data.</text>
</comment>
<feature type="transmembrane region" description="Helical" evidence="1">
    <location>
        <begin position="240"/>
        <end position="262"/>
    </location>
</feature>
<dbReference type="Pfam" id="PF07686">
    <property type="entry name" value="V-set"/>
    <property type="match status" value="1"/>
</dbReference>
<dbReference type="SUPFAM" id="SSF48726">
    <property type="entry name" value="Immunoglobulin"/>
    <property type="match status" value="2"/>
</dbReference>
<evidence type="ECO:0000313" key="3">
    <source>
        <dbReference type="EMBL" id="KAK7136704.1"/>
    </source>
</evidence>
<dbReference type="InterPro" id="IPR003599">
    <property type="entry name" value="Ig_sub"/>
</dbReference>
<keyword evidence="4" id="KW-1185">Reference proteome</keyword>
<dbReference type="PANTHER" id="PTHR21063:SF4">
    <property type="entry name" value="CD48 ANTIGEN-RELATED"/>
    <property type="match status" value="1"/>
</dbReference>
<evidence type="ECO:0000313" key="4">
    <source>
        <dbReference type="Proteomes" id="UP001364617"/>
    </source>
</evidence>
<dbReference type="PANTHER" id="PTHR21063">
    <property type="entry name" value="LFA-3"/>
    <property type="match status" value="1"/>
</dbReference>
<dbReference type="InterPro" id="IPR013106">
    <property type="entry name" value="Ig_V-set"/>
</dbReference>
<reference evidence="3 4" key="1">
    <citation type="submission" date="2024-02" db="EMBL/GenBank/DDBJ databases">
        <title>Chromosome-level genome assembly of the Eurasian Minnow (Phoxinus phoxinus).</title>
        <authorList>
            <person name="Oriowo T.O."/>
            <person name="Martin S."/>
            <person name="Stange M."/>
            <person name="Chrysostomakis Y."/>
            <person name="Brown T."/>
            <person name="Winkler S."/>
            <person name="Kukowka S."/>
            <person name="Myers E.W."/>
            <person name="Bohne A."/>
        </authorList>
    </citation>
    <scope>NUCLEOTIDE SEQUENCE [LARGE SCALE GENOMIC DNA]</scope>
    <source>
        <strain evidence="3">ZFMK-TIS-60720</strain>
        <tissue evidence="3">Whole Organism</tissue>
    </source>
</reference>
<accession>A0AAN9CME9</accession>
<feature type="domain" description="Immunoglobulin" evidence="2">
    <location>
        <begin position="12"/>
        <end position="115"/>
    </location>
</feature>
<dbReference type="AlphaFoldDB" id="A0AAN9CME9"/>
<gene>
    <name evidence="3" type="ORF">R3I93_016909</name>
</gene>
<evidence type="ECO:0000259" key="2">
    <source>
        <dbReference type="SMART" id="SM00409"/>
    </source>
</evidence>
<dbReference type="SMART" id="SM00409">
    <property type="entry name" value="IG"/>
    <property type="match status" value="2"/>
</dbReference>
<dbReference type="Proteomes" id="UP001364617">
    <property type="component" value="Unassembled WGS sequence"/>
</dbReference>
<proteinExistence type="predicted"/>
<keyword evidence="1" id="KW-1133">Transmembrane helix</keyword>
<evidence type="ECO:0000256" key="1">
    <source>
        <dbReference type="SAM" id="Phobius"/>
    </source>
</evidence>
<sequence length="310" mass="34731">MFLFDHVLFYVNVEVSVTEGDSVTLNTGVQTNQQEDIKWYFNDVRIAEISGDLSDICTDVQCEDGPERFRGRLKLDHQTGSLTITHTTNTDAGVYELKLISSSSISEKIFRVSVYAVPATEKDHKSVNEGESVTFDPGVVRNPSDVIRWYFNEILIAEITGDQSNICEDEQCNERFRNRLRLDHLTGALTVFDIRNTDSGEYDLKVSRSRSSRGRINSASSVKHFGVTVNVPGSGLSSGAVAGIVVAVILLLVAAAGGVIYYHKHLMTSSNLIRLRLPVRHQYNHLLHWYFPEKDSEEAMENERKASAEQ</sequence>
<feature type="domain" description="Immunoglobulin" evidence="2">
    <location>
        <begin position="122"/>
        <end position="232"/>
    </location>
</feature>
<dbReference type="InterPro" id="IPR036179">
    <property type="entry name" value="Ig-like_dom_sf"/>
</dbReference>
<name>A0AAN9CME9_9TELE</name>
<keyword evidence="1" id="KW-0812">Transmembrane</keyword>
<keyword evidence="1" id="KW-0472">Membrane</keyword>
<dbReference type="InterPro" id="IPR013783">
    <property type="entry name" value="Ig-like_fold"/>
</dbReference>
<protein>
    <recommendedName>
        <fullName evidence="2">Immunoglobulin domain-containing protein</fullName>
    </recommendedName>
</protein>
<dbReference type="EMBL" id="JAYKXH010000018">
    <property type="protein sequence ID" value="KAK7136704.1"/>
    <property type="molecule type" value="Genomic_DNA"/>
</dbReference>
<dbReference type="Gene3D" id="2.60.40.10">
    <property type="entry name" value="Immunoglobulins"/>
    <property type="match status" value="2"/>
</dbReference>
<organism evidence="3 4">
    <name type="scientific">Phoxinus phoxinus</name>
    <name type="common">Eurasian minnow</name>
    <dbReference type="NCBI Taxonomy" id="58324"/>
    <lineage>
        <taxon>Eukaryota</taxon>
        <taxon>Metazoa</taxon>
        <taxon>Chordata</taxon>
        <taxon>Craniata</taxon>
        <taxon>Vertebrata</taxon>
        <taxon>Euteleostomi</taxon>
        <taxon>Actinopterygii</taxon>
        <taxon>Neopterygii</taxon>
        <taxon>Teleostei</taxon>
        <taxon>Ostariophysi</taxon>
        <taxon>Cypriniformes</taxon>
        <taxon>Leuciscidae</taxon>
        <taxon>Phoxininae</taxon>
        <taxon>Phoxinus</taxon>
    </lineage>
</organism>